<dbReference type="Gene3D" id="3.40.1440.10">
    <property type="entry name" value="GIY-YIG endonuclease"/>
    <property type="match status" value="1"/>
</dbReference>
<proteinExistence type="predicted"/>
<accession>A0ABN8Q912</accession>
<reference evidence="1 2" key="1">
    <citation type="submission" date="2022-05" db="EMBL/GenBank/DDBJ databases">
        <authorList>
            <consortium name="Genoscope - CEA"/>
            <person name="William W."/>
        </authorList>
    </citation>
    <scope>NUCLEOTIDE SEQUENCE [LARGE SCALE GENOMIC DNA]</scope>
</reference>
<comment type="caution">
    <text evidence="1">The sequence shown here is derived from an EMBL/GenBank/DDBJ whole genome shotgun (WGS) entry which is preliminary data.</text>
</comment>
<evidence type="ECO:0000313" key="2">
    <source>
        <dbReference type="Proteomes" id="UP001159405"/>
    </source>
</evidence>
<dbReference type="InterPro" id="IPR035901">
    <property type="entry name" value="GIY-YIG_endonuc_sf"/>
</dbReference>
<name>A0ABN8Q912_9CNID</name>
<dbReference type="EMBL" id="CALNXK010000113">
    <property type="protein sequence ID" value="CAH3159205.1"/>
    <property type="molecule type" value="Genomic_DNA"/>
</dbReference>
<gene>
    <name evidence="1" type="ORF">PLOB_00003543</name>
</gene>
<keyword evidence="2" id="KW-1185">Reference proteome</keyword>
<organism evidence="1 2">
    <name type="scientific">Porites lobata</name>
    <dbReference type="NCBI Taxonomy" id="104759"/>
    <lineage>
        <taxon>Eukaryota</taxon>
        <taxon>Metazoa</taxon>
        <taxon>Cnidaria</taxon>
        <taxon>Anthozoa</taxon>
        <taxon>Hexacorallia</taxon>
        <taxon>Scleractinia</taxon>
        <taxon>Fungiina</taxon>
        <taxon>Poritidae</taxon>
        <taxon>Porites</taxon>
    </lineage>
</organism>
<dbReference type="Proteomes" id="UP001159405">
    <property type="component" value="Unassembled WGS sequence"/>
</dbReference>
<evidence type="ECO:0008006" key="3">
    <source>
        <dbReference type="Google" id="ProtNLM"/>
    </source>
</evidence>
<feature type="non-terminal residue" evidence="1">
    <location>
        <position position="1"/>
    </location>
</feature>
<sequence length="102" mass="12030">IIECRICRLQYVGKSETAFNLRLNNHRNHIKKGVNGCELSEHFLHNSRSHDFGKDVTITIIEQIKRSNMTIERKKEILRAREIFWQSRLNTLQPNGLNNRMG</sequence>
<protein>
    <recommendedName>
        <fullName evidence="3">GIY-YIG domain-containing protein</fullName>
    </recommendedName>
</protein>
<evidence type="ECO:0000313" key="1">
    <source>
        <dbReference type="EMBL" id="CAH3159205.1"/>
    </source>
</evidence>